<protein>
    <submittedName>
        <fullName evidence="1">Uncharacterized protein</fullName>
    </submittedName>
</protein>
<dbReference type="EMBL" id="UINC01111849">
    <property type="protein sequence ID" value="SVC80360.1"/>
    <property type="molecule type" value="Genomic_DNA"/>
</dbReference>
<proteinExistence type="predicted"/>
<gene>
    <name evidence="1" type="ORF">METZ01_LOCUS333214</name>
</gene>
<dbReference type="AlphaFoldDB" id="A0A382Q5V6"/>
<accession>A0A382Q5V6</accession>
<organism evidence="1">
    <name type="scientific">marine metagenome</name>
    <dbReference type="NCBI Taxonomy" id="408172"/>
    <lineage>
        <taxon>unclassified sequences</taxon>
        <taxon>metagenomes</taxon>
        <taxon>ecological metagenomes</taxon>
    </lineage>
</organism>
<name>A0A382Q5V6_9ZZZZ</name>
<sequence length="71" mass="8107">VAIYRYADLESGVDEMVVIEDRSLFCRNDAGDWTPGLEFIDSRTLRAHPLIIETLLVSTERLWSAEELLVP</sequence>
<evidence type="ECO:0000313" key="1">
    <source>
        <dbReference type="EMBL" id="SVC80360.1"/>
    </source>
</evidence>
<reference evidence="1" key="1">
    <citation type="submission" date="2018-05" db="EMBL/GenBank/DDBJ databases">
        <authorList>
            <person name="Lanie J.A."/>
            <person name="Ng W.-L."/>
            <person name="Kazmierczak K.M."/>
            <person name="Andrzejewski T.M."/>
            <person name="Davidsen T.M."/>
            <person name="Wayne K.J."/>
            <person name="Tettelin H."/>
            <person name="Glass J.I."/>
            <person name="Rusch D."/>
            <person name="Podicherti R."/>
            <person name="Tsui H.-C.T."/>
            <person name="Winkler M.E."/>
        </authorList>
    </citation>
    <scope>NUCLEOTIDE SEQUENCE</scope>
</reference>
<feature type="non-terminal residue" evidence="1">
    <location>
        <position position="1"/>
    </location>
</feature>